<evidence type="ECO:0000313" key="1">
    <source>
        <dbReference type="EMBL" id="CUH83608.1"/>
    </source>
</evidence>
<evidence type="ECO:0008006" key="3">
    <source>
        <dbReference type="Google" id="ProtNLM"/>
    </source>
</evidence>
<dbReference type="Pfam" id="PF02620">
    <property type="entry name" value="YceD"/>
    <property type="match status" value="1"/>
</dbReference>
<dbReference type="STRING" id="340021.TM5383_00803"/>
<dbReference type="InterPro" id="IPR003772">
    <property type="entry name" value="YceD"/>
</dbReference>
<dbReference type="RefSeq" id="WP_058317762.1">
    <property type="nucleotide sequence ID" value="NZ_CYSF01000006.1"/>
</dbReference>
<dbReference type="AlphaFoldDB" id="A0A0P1GMK3"/>
<gene>
    <name evidence="1" type="ORF">TM5383_00803</name>
</gene>
<dbReference type="EMBL" id="CYSF01000006">
    <property type="protein sequence ID" value="CUH83608.1"/>
    <property type="molecule type" value="Genomic_DNA"/>
</dbReference>
<evidence type="ECO:0000313" key="2">
    <source>
        <dbReference type="Proteomes" id="UP000051681"/>
    </source>
</evidence>
<organism evidence="1 2">
    <name type="scientific">Thalassovita mediterranea</name>
    <dbReference type="NCBI Taxonomy" id="340021"/>
    <lineage>
        <taxon>Bacteria</taxon>
        <taxon>Pseudomonadati</taxon>
        <taxon>Pseudomonadota</taxon>
        <taxon>Alphaproteobacteria</taxon>
        <taxon>Rhodobacterales</taxon>
        <taxon>Roseobacteraceae</taxon>
        <taxon>Thalassovita</taxon>
    </lineage>
</organism>
<name>A0A0P1GMK3_9RHOB</name>
<keyword evidence="2" id="KW-1185">Reference proteome</keyword>
<proteinExistence type="predicted"/>
<protein>
    <recommendedName>
        <fullName evidence="3">DUF177 domain-containing protein</fullName>
    </recommendedName>
</protein>
<dbReference type="Proteomes" id="UP000051681">
    <property type="component" value="Unassembled WGS sequence"/>
</dbReference>
<sequence length="185" mass="20026">MSNLPSQPLRVADLSTNKPTRFELIPDHPSLQAIAAELGLQGLRKLRFKGEVRASGKRDWVLEAQLGATVTQPCVVTLDPVTTRLEEKTERRFVAEMPDYDDNAGGDDGVEMHEDDSIEPLGSHIDPAAVMIEALSLALPLYPRADGAAMGEANFTEPGKDAMTDEDTKPFAGLAALRDQLSGKD</sequence>
<reference evidence="1 2" key="1">
    <citation type="submission" date="2015-09" db="EMBL/GenBank/DDBJ databases">
        <authorList>
            <consortium name="Swine Surveillance"/>
        </authorList>
    </citation>
    <scope>NUCLEOTIDE SEQUENCE [LARGE SCALE GENOMIC DNA]</scope>
    <source>
        <strain evidence="1 2">CECT 8383</strain>
    </source>
</reference>
<dbReference type="OrthoDB" id="8443793at2"/>
<accession>A0A0P1GMK3</accession>